<feature type="compositionally biased region" description="Low complexity" evidence="5">
    <location>
        <begin position="370"/>
        <end position="397"/>
    </location>
</feature>
<dbReference type="PANTHER" id="PTHR43806">
    <property type="entry name" value="PEPTIDASE S8"/>
    <property type="match status" value="1"/>
</dbReference>
<protein>
    <submittedName>
        <fullName evidence="9">S8/S53 family peptidase</fullName>
    </submittedName>
</protein>
<dbReference type="CDD" id="cd00306">
    <property type="entry name" value="Peptidases_S8_S53"/>
    <property type="match status" value="1"/>
</dbReference>
<dbReference type="PROSITE" id="PS51892">
    <property type="entry name" value="SUBTILASE"/>
    <property type="match status" value="1"/>
</dbReference>
<dbReference type="PROSITE" id="PS00138">
    <property type="entry name" value="SUBTILASE_SER"/>
    <property type="match status" value="1"/>
</dbReference>
<feature type="chain" id="PRO_5039124249" evidence="7">
    <location>
        <begin position="34"/>
        <end position="452"/>
    </location>
</feature>
<evidence type="ECO:0000259" key="8">
    <source>
        <dbReference type="Pfam" id="PF00082"/>
    </source>
</evidence>
<proteinExistence type="inferred from homology"/>
<keyword evidence="3 4" id="KW-0720">Serine protease</keyword>
<evidence type="ECO:0000256" key="7">
    <source>
        <dbReference type="SAM" id="SignalP"/>
    </source>
</evidence>
<feature type="compositionally biased region" description="Low complexity" evidence="5">
    <location>
        <begin position="433"/>
        <end position="446"/>
    </location>
</feature>
<feature type="transmembrane region" description="Helical" evidence="6">
    <location>
        <begin position="416"/>
        <end position="435"/>
    </location>
</feature>
<organism evidence="9 10">
    <name type="scientific">Nocardioides panacis</name>
    <dbReference type="NCBI Taxonomy" id="2849501"/>
    <lineage>
        <taxon>Bacteria</taxon>
        <taxon>Bacillati</taxon>
        <taxon>Actinomycetota</taxon>
        <taxon>Actinomycetes</taxon>
        <taxon>Propionibacteriales</taxon>
        <taxon>Nocardioidaceae</taxon>
        <taxon>Nocardioides</taxon>
    </lineage>
</organism>
<keyword evidence="6" id="KW-0812">Transmembrane</keyword>
<dbReference type="GO" id="GO:0006508">
    <property type="term" value="P:proteolysis"/>
    <property type="evidence" value="ECO:0007669"/>
    <property type="project" value="UniProtKB-KW"/>
</dbReference>
<dbReference type="AlphaFoldDB" id="A0A975Y008"/>
<keyword evidence="10" id="KW-1185">Reference proteome</keyword>
<dbReference type="Proteomes" id="UP000683575">
    <property type="component" value="Chromosome"/>
</dbReference>
<gene>
    <name evidence="9" type="ORF">KRR39_21965</name>
</gene>
<evidence type="ECO:0000256" key="1">
    <source>
        <dbReference type="ARBA" id="ARBA00022670"/>
    </source>
</evidence>
<sequence>MSLLRRTPDRRARVARATALGLCALLLSGSAGALAPASAAPVTQEKGLKTWWYTALGLEKAHRETTGKGVKIAVIDEAIDPTAPELRGANVKLGKDCDGNRVKPATGTKADHGTAVTTLISGTGRGTGPGGRGIRGVAPGAEVTFYADDSDPSDEPVDCFTSETYSLMKLALSDHPDIITTSLDLGYNGSMRPVVKQALDQGIVLVGDAGQKGRVLVPGVTMTFPGAVPGAVAVLAGDRNGRAWSQNPRPFRSFINGNPVITGPGVDVPGIAWVPGVGWQSGRSLTGTSFSAPIVAGALALVKSKYPDATGNQLIQQLIHNPSSGKYAWDRDYGFGLLSMSRMLATDPTAWPDVNPLRKGPRAALADYPMSSRGASASASPSPSAAESPSSDASAVPDETTRASAATADSGGVPVWVWPLGAVVVLAGAGAGVAANKRGSRSSTSGRTREEG</sequence>
<dbReference type="PANTHER" id="PTHR43806:SF11">
    <property type="entry name" value="CEREVISIN-RELATED"/>
    <property type="match status" value="1"/>
</dbReference>
<dbReference type="EMBL" id="CP077062">
    <property type="protein sequence ID" value="QWZ07987.1"/>
    <property type="molecule type" value="Genomic_DNA"/>
</dbReference>
<dbReference type="InterPro" id="IPR050131">
    <property type="entry name" value="Peptidase_S8_subtilisin-like"/>
</dbReference>
<keyword evidence="6" id="KW-1133">Transmembrane helix</keyword>
<comment type="similarity">
    <text evidence="4">Belongs to the peptidase S8 family.</text>
</comment>
<name>A0A975Y008_9ACTN</name>
<evidence type="ECO:0000256" key="6">
    <source>
        <dbReference type="SAM" id="Phobius"/>
    </source>
</evidence>
<keyword evidence="7" id="KW-0732">Signal</keyword>
<dbReference type="GO" id="GO:0004252">
    <property type="term" value="F:serine-type endopeptidase activity"/>
    <property type="evidence" value="ECO:0007669"/>
    <property type="project" value="UniProtKB-UniRule"/>
</dbReference>
<evidence type="ECO:0000256" key="2">
    <source>
        <dbReference type="ARBA" id="ARBA00022801"/>
    </source>
</evidence>
<keyword evidence="6" id="KW-0472">Membrane</keyword>
<dbReference type="KEGG" id="nps:KRR39_21965"/>
<dbReference type="Pfam" id="PF00082">
    <property type="entry name" value="Peptidase_S8"/>
    <property type="match status" value="1"/>
</dbReference>
<feature type="region of interest" description="Disordered" evidence="5">
    <location>
        <begin position="370"/>
        <end position="408"/>
    </location>
</feature>
<feature type="signal peptide" evidence="7">
    <location>
        <begin position="1"/>
        <end position="33"/>
    </location>
</feature>
<dbReference type="InterPro" id="IPR000209">
    <property type="entry name" value="Peptidase_S8/S53_dom"/>
</dbReference>
<accession>A0A975Y008</accession>
<keyword evidence="1 4" id="KW-0645">Protease</keyword>
<evidence type="ECO:0000256" key="4">
    <source>
        <dbReference type="PROSITE-ProRule" id="PRU01240"/>
    </source>
</evidence>
<evidence type="ECO:0000256" key="5">
    <source>
        <dbReference type="SAM" id="MobiDB-lite"/>
    </source>
</evidence>
<keyword evidence="2 4" id="KW-0378">Hydrolase</keyword>
<reference evidence="9" key="1">
    <citation type="submission" date="2021-06" db="EMBL/GenBank/DDBJ databases">
        <title>Complete genome sequence of Nocardioides sp. G188.</title>
        <authorList>
            <person name="Im W.-T."/>
        </authorList>
    </citation>
    <scope>NUCLEOTIDE SEQUENCE</scope>
    <source>
        <strain evidence="9">G188</strain>
    </source>
</reference>
<feature type="region of interest" description="Disordered" evidence="5">
    <location>
        <begin position="433"/>
        <end position="452"/>
    </location>
</feature>
<evidence type="ECO:0000256" key="3">
    <source>
        <dbReference type="ARBA" id="ARBA00022825"/>
    </source>
</evidence>
<feature type="active site" description="Charge relay system" evidence="4">
    <location>
        <position position="112"/>
    </location>
</feature>
<feature type="active site" description="Charge relay system" evidence="4">
    <location>
        <position position="76"/>
    </location>
</feature>
<evidence type="ECO:0000313" key="10">
    <source>
        <dbReference type="Proteomes" id="UP000683575"/>
    </source>
</evidence>
<dbReference type="InterPro" id="IPR023828">
    <property type="entry name" value="Peptidase_S8_Ser-AS"/>
</dbReference>
<evidence type="ECO:0000313" key="9">
    <source>
        <dbReference type="EMBL" id="QWZ07987.1"/>
    </source>
</evidence>
<feature type="domain" description="Peptidase S8/S53" evidence="8">
    <location>
        <begin position="67"/>
        <end position="336"/>
    </location>
</feature>
<dbReference type="RefSeq" id="WP_216939497.1">
    <property type="nucleotide sequence ID" value="NZ_CP077062.1"/>
</dbReference>
<feature type="active site" description="Charge relay system" evidence="4">
    <location>
        <position position="289"/>
    </location>
</feature>